<evidence type="ECO:0000313" key="3">
    <source>
        <dbReference type="EMBL" id="EXX71609.1"/>
    </source>
</evidence>
<dbReference type="Proteomes" id="UP000022910">
    <property type="component" value="Unassembled WGS sequence"/>
</dbReference>
<feature type="transmembrane region" description="Helical" evidence="2">
    <location>
        <begin position="203"/>
        <end position="221"/>
    </location>
</feature>
<dbReference type="AlphaFoldDB" id="A0A015KVK4"/>
<feature type="compositionally biased region" description="Basic and acidic residues" evidence="1">
    <location>
        <begin position="414"/>
        <end position="424"/>
    </location>
</feature>
<comment type="caution">
    <text evidence="3">The sequence shown here is derived from an EMBL/GenBank/DDBJ whole genome shotgun (WGS) entry which is preliminary data.</text>
</comment>
<feature type="transmembrane region" description="Helical" evidence="2">
    <location>
        <begin position="37"/>
        <end position="59"/>
    </location>
</feature>
<name>A0A015KVK4_RHIIW</name>
<reference evidence="3 4" key="1">
    <citation type="submission" date="2014-02" db="EMBL/GenBank/DDBJ databases">
        <title>Single nucleus genome sequencing reveals high similarity among nuclei of an endomycorrhizal fungus.</title>
        <authorList>
            <person name="Lin K."/>
            <person name="Geurts R."/>
            <person name="Zhang Z."/>
            <person name="Limpens E."/>
            <person name="Saunders D.G."/>
            <person name="Mu D."/>
            <person name="Pang E."/>
            <person name="Cao H."/>
            <person name="Cha H."/>
            <person name="Lin T."/>
            <person name="Zhou Q."/>
            <person name="Shang Y."/>
            <person name="Li Y."/>
            <person name="Ivanov S."/>
            <person name="Sharma T."/>
            <person name="Velzen R.V."/>
            <person name="Ruijter N.D."/>
            <person name="Aanen D.K."/>
            <person name="Win J."/>
            <person name="Kamoun S."/>
            <person name="Bisseling T."/>
            <person name="Huang S."/>
        </authorList>
    </citation>
    <scope>NUCLEOTIDE SEQUENCE [LARGE SCALE GENOMIC DNA]</scope>
    <source>
        <strain evidence="4">DAOM197198w</strain>
    </source>
</reference>
<feature type="transmembrane region" description="Helical" evidence="2">
    <location>
        <begin position="164"/>
        <end position="183"/>
    </location>
</feature>
<feature type="transmembrane region" description="Helical" evidence="2">
    <location>
        <begin position="87"/>
        <end position="108"/>
    </location>
</feature>
<dbReference type="HOGENOM" id="CLU_576384_0_0_1"/>
<feature type="region of interest" description="Disordered" evidence="1">
    <location>
        <begin position="414"/>
        <end position="441"/>
    </location>
</feature>
<feature type="transmembrane region" description="Helical" evidence="2">
    <location>
        <begin position="258"/>
        <end position="281"/>
    </location>
</feature>
<feature type="transmembrane region" description="Helical" evidence="2">
    <location>
        <begin position="293"/>
        <end position="316"/>
    </location>
</feature>
<evidence type="ECO:0000313" key="4">
    <source>
        <dbReference type="Proteomes" id="UP000022910"/>
    </source>
</evidence>
<dbReference type="OrthoDB" id="2252831at2759"/>
<dbReference type="EMBL" id="JEMT01016075">
    <property type="protein sequence ID" value="EXX71609.1"/>
    <property type="molecule type" value="Genomic_DNA"/>
</dbReference>
<protein>
    <submittedName>
        <fullName evidence="3">Uncharacterized protein</fullName>
    </submittedName>
</protein>
<keyword evidence="2" id="KW-0472">Membrane</keyword>
<dbReference type="OMA" id="NCHEELH"/>
<gene>
    <name evidence="3" type="ORF">RirG_077000</name>
</gene>
<keyword evidence="2" id="KW-1133">Transmembrane helix</keyword>
<organism evidence="3 4">
    <name type="scientific">Rhizophagus irregularis (strain DAOM 197198w)</name>
    <name type="common">Glomus intraradices</name>
    <dbReference type="NCBI Taxonomy" id="1432141"/>
    <lineage>
        <taxon>Eukaryota</taxon>
        <taxon>Fungi</taxon>
        <taxon>Fungi incertae sedis</taxon>
        <taxon>Mucoromycota</taxon>
        <taxon>Glomeromycotina</taxon>
        <taxon>Glomeromycetes</taxon>
        <taxon>Glomerales</taxon>
        <taxon>Glomeraceae</taxon>
        <taxon>Rhizophagus</taxon>
    </lineage>
</organism>
<keyword evidence="4" id="KW-1185">Reference proteome</keyword>
<accession>A0A015KVK4</accession>
<evidence type="ECO:0000256" key="1">
    <source>
        <dbReference type="SAM" id="MobiDB-lite"/>
    </source>
</evidence>
<evidence type="ECO:0000256" key="2">
    <source>
        <dbReference type="SAM" id="Phobius"/>
    </source>
</evidence>
<keyword evidence="2" id="KW-0812">Transmembrane</keyword>
<proteinExistence type="predicted"/>
<feature type="transmembrane region" description="Helical" evidence="2">
    <location>
        <begin position="123"/>
        <end position="143"/>
    </location>
</feature>
<sequence>MATEPSNEDSMVYLYRNHSYCDWRVTLSCDDGQLYKLLYTINLSLSGFIAMTCIILLWFRISRQGCTLFSPKVPGTGFIRPNPVEGFLVWAILWLIGRISFILILWSGKLKGNYFALEIFQELYWTCASTGCAWFVIGTYLQIGNHLNSKQRPWRPNNKLSDGYLLIMTIIVPMTVWPVTAISGYFRDKNNAKIADTLITIRYLLWSLWFGFGAMGSFYFGKELCNILSYHITVAKESNHITVGRVERMQSGLKKIRFTLYIIMLTYLYYFTYCTTASIFRKWLVTHSKSLNIVMFVTYAFFNPLCILFVVATISIRIIQSCRRESSTTILINNNNIINNINANNNSPHIKRISNTSTHLVPINDNSRKFRPVSGFAQEIPELDSITSAIAHMDQHQFDDLVAYTQFNTNNNAKRDVEEIEKNESGSGSGSGSESESEYEYEYELIEEKSIGQLERVVVRPASPTIPIFSTSPK</sequence>